<dbReference type="SUPFAM" id="SSF103473">
    <property type="entry name" value="MFS general substrate transporter"/>
    <property type="match status" value="1"/>
</dbReference>
<keyword evidence="4 5" id="KW-0472">Membrane</keyword>
<dbReference type="Proteomes" id="UP001374535">
    <property type="component" value="Chromosome 7"/>
</dbReference>
<feature type="transmembrane region" description="Helical" evidence="5">
    <location>
        <begin position="161"/>
        <end position="182"/>
    </location>
</feature>
<dbReference type="GO" id="GO:0016020">
    <property type="term" value="C:membrane"/>
    <property type="evidence" value="ECO:0007669"/>
    <property type="project" value="UniProtKB-SubCell"/>
</dbReference>
<evidence type="ECO:0000256" key="5">
    <source>
        <dbReference type="SAM" id="Phobius"/>
    </source>
</evidence>
<feature type="domain" description="Major facilitator superfamily (MFS) profile" evidence="6">
    <location>
        <begin position="1"/>
        <end position="187"/>
    </location>
</feature>
<dbReference type="InterPro" id="IPR005828">
    <property type="entry name" value="MFS_sugar_transport-like"/>
</dbReference>
<dbReference type="GO" id="GO:0022857">
    <property type="term" value="F:transmembrane transporter activity"/>
    <property type="evidence" value="ECO:0007669"/>
    <property type="project" value="InterPro"/>
</dbReference>
<evidence type="ECO:0000313" key="8">
    <source>
        <dbReference type="Proteomes" id="UP001374535"/>
    </source>
</evidence>
<evidence type="ECO:0000256" key="3">
    <source>
        <dbReference type="ARBA" id="ARBA00022989"/>
    </source>
</evidence>
<sequence length="187" mass="20754">MEDSVSVLTTSDSVVQENNIQYSEEMVENDPTTCTSNSDICKLPKSSWTWDGPSSKTIVSQFDLECASSFITSLSQSSFFLGCLLGSFVLTILADTSLGRKNLLVLSCFFMSLASATTVFSTNVWTYSCFKFLIGFWRSSIATCVLVLLTEKVSTEWRFTVGVVEYFFFTFGCMTLPGIAYLNRNSS</sequence>
<dbReference type="Pfam" id="PF00083">
    <property type="entry name" value="Sugar_tr"/>
    <property type="match status" value="1"/>
</dbReference>
<comment type="subcellular location">
    <subcellularLocation>
        <location evidence="1">Membrane</location>
        <topology evidence="1">Multi-pass membrane protein</topology>
    </subcellularLocation>
</comment>
<feature type="transmembrane region" description="Helical" evidence="5">
    <location>
        <begin position="103"/>
        <end position="126"/>
    </location>
</feature>
<keyword evidence="2 5" id="KW-0812">Transmembrane</keyword>
<dbReference type="AlphaFoldDB" id="A0AAQ3N210"/>
<protein>
    <recommendedName>
        <fullName evidence="6">Major facilitator superfamily (MFS) profile domain-containing protein</fullName>
    </recommendedName>
</protein>
<name>A0AAQ3N210_VIGMU</name>
<dbReference type="PANTHER" id="PTHR24064">
    <property type="entry name" value="SOLUTE CARRIER FAMILY 22 MEMBER"/>
    <property type="match status" value="1"/>
</dbReference>
<keyword evidence="8" id="KW-1185">Reference proteome</keyword>
<evidence type="ECO:0000256" key="1">
    <source>
        <dbReference type="ARBA" id="ARBA00004141"/>
    </source>
</evidence>
<dbReference type="Gene3D" id="1.20.1250.20">
    <property type="entry name" value="MFS general substrate transporter like domains"/>
    <property type="match status" value="1"/>
</dbReference>
<reference evidence="7 8" key="1">
    <citation type="journal article" date="2023" name="Life. Sci Alliance">
        <title>Evolutionary insights into 3D genome organization and epigenetic landscape of Vigna mungo.</title>
        <authorList>
            <person name="Junaid A."/>
            <person name="Singh B."/>
            <person name="Bhatia S."/>
        </authorList>
    </citation>
    <scope>NUCLEOTIDE SEQUENCE [LARGE SCALE GENOMIC DNA]</scope>
    <source>
        <strain evidence="7">Urdbean</strain>
    </source>
</reference>
<keyword evidence="3 5" id="KW-1133">Transmembrane helix</keyword>
<accession>A0AAQ3N210</accession>
<dbReference type="InterPro" id="IPR036259">
    <property type="entry name" value="MFS_trans_sf"/>
</dbReference>
<evidence type="ECO:0000256" key="2">
    <source>
        <dbReference type="ARBA" id="ARBA00022692"/>
    </source>
</evidence>
<evidence type="ECO:0000259" key="6">
    <source>
        <dbReference type="PROSITE" id="PS50850"/>
    </source>
</evidence>
<dbReference type="EMBL" id="CP144694">
    <property type="protein sequence ID" value="WVZ01673.1"/>
    <property type="molecule type" value="Genomic_DNA"/>
</dbReference>
<proteinExistence type="predicted"/>
<evidence type="ECO:0000256" key="4">
    <source>
        <dbReference type="ARBA" id="ARBA00023136"/>
    </source>
</evidence>
<dbReference type="PROSITE" id="PS50850">
    <property type="entry name" value="MFS"/>
    <property type="match status" value="1"/>
</dbReference>
<dbReference type="InterPro" id="IPR020846">
    <property type="entry name" value="MFS_dom"/>
</dbReference>
<feature type="transmembrane region" description="Helical" evidence="5">
    <location>
        <begin position="78"/>
        <end position="96"/>
    </location>
</feature>
<feature type="transmembrane region" description="Helical" evidence="5">
    <location>
        <begin position="132"/>
        <end position="149"/>
    </location>
</feature>
<gene>
    <name evidence="7" type="ORF">V8G54_022479</name>
</gene>
<evidence type="ECO:0000313" key="7">
    <source>
        <dbReference type="EMBL" id="WVZ01673.1"/>
    </source>
</evidence>
<organism evidence="7 8">
    <name type="scientific">Vigna mungo</name>
    <name type="common">Black gram</name>
    <name type="synonym">Phaseolus mungo</name>
    <dbReference type="NCBI Taxonomy" id="3915"/>
    <lineage>
        <taxon>Eukaryota</taxon>
        <taxon>Viridiplantae</taxon>
        <taxon>Streptophyta</taxon>
        <taxon>Embryophyta</taxon>
        <taxon>Tracheophyta</taxon>
        <taxon>Spermatophyta</taxon>
        <taxon>Magnoliopsida</taxon>
        <taxon>eudicotyledons</taxon>
        <taxon>Gunneridae</taxon>
        <taxon>Pentapetalae</taxon>
        <taxon>rosids</taxon>
        <taxon>fabids</taxon>
        <taxon>Fabales</taxon>
        <taxon>Fabaceae</taxon>
        <taxon>Papilionoideae</taxon>
        <taxon>50 kb inversion clade</taxon>
        <taxon>NPAAA clade</taxon>
        <taxon>indigoferoid/millettioid clade</taxon>
        <taxon>Phaseoleae</taxon>
        <taxon>Vigna</taxon>
    </lineage>
</organism>